<evidence type="ECO:0000259" key="2">
    <source>
        <dbReference type="Pfam" id="PF18634"/>
    </source>
</evidence>
<accession>A0A9W6TEJ7</accession>
<evidence type="ECO:0000256" key="1">
    <source>
        <dbReference type="SAM" id="SignalP"/>
    </source>
</evidence>
<evidence type="ECO:0000313" key="4">
    <source>
        <dbReference type="Proteomes" id="UP001165083"/>
    </source>
</evidence>
<feature type="domain" description="RXLR phytopathogen effector protein WY-domain" evidence="2">
    <location>
        <begin position="117"/>
        <end position="164"/>
    </location>
</feature>
<sequence length="227" mass="25451">MRFHSVVLILLGVVLVYADTTSSTMHGCLPIMSVGKPEVLRSPSTGKSMDTSFRRLRLNEVEDEDTNEASSNAVADDGERANAAVLSKIVQSSKSAIREVNADNNANVIRWLKYVIAYRKKMGGQAHFNDFDIDALLANTPRSLPRLFQSMKEAPDLKQLGENLLLIRVNRWVNDGKTPDDIAQLYGLKNFKSIPSTGPETEILEKFYTRLMLLEEIQTFVASNIRY</sequence>
<name>A0A9W6TEJ7_9STRA</name>
<keyword evidence="4" id="KW-1185">Reference proteome</keyword>
<keyword evidence="1" id="KW-0732">Signal</keyword>
<dbReference type="InterPro" id="IPR040786">
    <property type="entry name" value="RXLR_WY"/>
</dbReference>
<dbReference type="OrthoDB" id="110905at2759"/>
<protein>
    <submittedName>
        <fullName evidence="3">Unnamed protein product</fullName>
    </submittedName>
</protein>
<dbReference type="Pfam" id="PF18634">
    <property type="entry name" value="RXLR_WY"/>
    <property type="match status" value="1"/>
</dbReference>
<dbReference type="Proteomes" id="UP001165083">
    <property type="component" value="Unassembled WGS sequence"/>
</dbReference>
<proteinExistence type="predicted"/>
<evidence type="ECO:0000313" key="3">
    <source>
        <dbReference type="EMBL" id="GMF11938.1"/>
    </source>
</evidence>
<feature type="chain" id="PRO_5040752804" evidence="1">
    <location>
        <begin position="19"/>
        <end position="227"/>
    </location>
</feature>
<organism evidence="3 4">
    <name type="scientific">Phytophthora lilii</name>
    <dbReference type="NCBI Taxonomy" id="2077276"/>
    <lineage>
        <taxon>Eukaryota</taxon>
        <taxon>Sar</taxon>
        <taxon>Stramenopiles</taxon>
        <taxon>Oomycota</taxon>
        <taxon>Peronosporomycetes</taxon>
        <taxon>Peronosporales</taxon>
        <taxon>Peronosporaceae</taxon>
        <taxon>Phytophthora</taxon>
    </lineage>
</organism>
<dbReference type="EMBL" id="BSXW01000094">
    <property type="protein sequence ID" value="GMF11938.1"/>
    <property type="molecule type" value="Genomic_DNA"/>
</dbReference>
<comment type="caution">
    <text evidence="3">The sequence shown here is derived from an EMBL/GenBank/DDBJ whole genome shotgun (WGS) entry which is preliminary data.</text>
</comment>
<gene>
    <name evidence="3" type="ORF">Plil01_000260400</name>
</gene>
<reference evidence="3" key="1">
    <citation type="submission" date="2023-04" db="EMBL/GenBank/DDBJ databases">
        <title>Phytophthora lilii NBRC 32176.</title>
        <authorList>
            <person name="Ichikawa N."/>
            <person name="Sato H."/>
            <person name="Tonouchi N."/>
        </authorList>
    </citation>
    <scope>NUCLEOTIDE SEQUENCE</scope>
    <source>
        <strain evidence="3">NBRC 32176</strain>
    </source>
</reference>
<dbReference type="AlphaFoldDB" id="A0A9W6TEJ7"/>
<feature type="signal peptide" evidence="1">
    <location>
        <begin position="1"/>
        <end position="18"/>
    </location>
</feature>